<dbReference type="Proteomes" id="UP001177023">
    <property type="component" value="Unassembled WGS sequence"/>
</dbReference>
<dbReference type="PANTHER" id="PTHR45659:SF4">
    <property type="entry name" value="HOMEOBOX PROTEIN ABDOMINAL-A"/>
    <property type="match status" value="1"/>
</dbReference>
<dbReference type="InterPro" id="IPR017970">
    <property type="entry name" value="Homeobox_CS"/>
</dbReference>
<protein>
    <recommendedName>
        <fullName evidence="11">Homeobox domain-containing protein</fullName>
    </recommendedName>
</protein>
<keyword evidence="5 8" id="KW-0371">Homeobox</keyword>
<dbReference type="InterPro" id="IPR009057">
    <property type="entry name" value="Homeodomain-like_sf"/>
</dbReference>
<dbReference type="InterPro" id="IPR001827">
    <property type="entry name" value="Homeobox_Antennapedia_CS"/>
</dbReference>
<accession>A0AA36D027</accession>
<name>A0AA36D027_9BILA</name>
<dbReference type="AlphaFoldDB" id="A0AA36D027"/>
<evidence type="ECO:0000256" key="5">
    <source>
        <dbReference type="ARBA" id="ARBA00023155"/>
    </source>
</evidence>
<sequence>MYPAWGGEDYWNAGGGAQQALQQPAKALYDQVGLYNNTYMNNMKNMLAAQWADNANPFAYNPLQQAATSAAFPSDRTVATLSQPVFPWMKMSGLGAKNGESKRTRQTYSRTQTLELEKEFHFNKYLTRKRRQEISETLALTERQVKIWFQNRRMKHKKETKGEGGLDNDSEGDEEDDKKSPGANKNHNMMSPNTVPLSANSMPSHETP</sequence>
<dbReference type="PRINTS" id="PR00024">
    <property type="entry name" value="HOMEOBOX"/>
</dbReference>
<feature type="region of interest" description="Disordered" evidence="10">
    <location>
        <begin position="154"/>
        <end position="208"/>
    </location>
</feature>
<dbReference type="SUPFAM" id="SSF46689">
    <property type="entry name" value="Homeodomain-like"/>
    <property type="match status" value="1"/>
</dbReference>
<dbReference type="EMBL" id="CATQJA010002654">
    <property type="protein sequence ID" value="CAJ0578548.1"/>
    <property type="molecule type" value="Genomic_DNA"/>
</dbReference>
<dbReference type="GO" id="GO:0048337">
    <property type="term" value="P:positive regulation of mesodermal cell fate specification"/>
    <property type="evidence" value="ECO:0007669"/>
    <property type="project" value="UniProtKB-ARBA"/>
</dbReference>
<dbReference type="Gene3D" id="1.10.10.60">
    <property type="entry name" value="Homeodomain-like"/>
    <property type="match status" value="1"/>
</dbReference>
<evidence type="ECO:0000256" key="6">
    <source>
        <dbReference type="ARBA" id="ARBA00023163"/>
    </source>
</evidence>
<dbReference type="GO" id="GO:0000978">
    <property type="term" value="F:RNA polymerase II cis-regulatory region sequence-specific DNA binding"/>
    <property type="evidence" value="ECO:0007669"/>
    <property type="project" value="TreeGrafter"/>
</dbReference>
<keyword evidence="7 8" id="KW-0539">Nucleus</keyword>
<gene>
    <name evidence="12" type="ORF">MSPICULIGERA_LOCUS16796</name>
</gene>
<dbReference type="FunFam" id="1.10.10.60:FF:000398">
    <property type="entry name" value="Homeobox protein lin-39"/>
    <property type="match status" value="1"/>
</dbReference>
<keyword evidence="2" id="KW-0217">Developmental protein</keyword>
<evidence type="ECO:0000256" key="3">
    <source>
        <dbReference type="ARBA" id="ARBA00023015"/>
    </source>
</evidence>
<dbReference type="SMART" id="SM00389">
    <property type="entry name" value="HOX"/>
    <property type="match status" value="1"/>
</dbReference>
<evidence type="ECO:0000256" key="8">
    <source>
        <dbReference type="PROSITE-ProRule" id="PRU00108"/>
    </source>
</evidence>
<feature type="DNA-binding region" description="Homeobox" evidence="8">
    <location>
        <begin position="101"/>
        <end position="160"/>
    </location>
</feature>
<proteinExistence type="predicted"/>
<evidence type="ECO:0000256" key="7">
    <source>
        <dbReference type="ARBA" id="ARBA00023242"/>
    </source>
</evidence>
<evidence type="ECO:0000259" key="11">
    <source>
        <dbReference type="PROSITE" id="PS50071"/>
    </source>
</evidence>
<evidence type="ECO:0000313" key="12">
    <source>
        <dbReference type="EMBL" id="CAJ0578548.1"/>
    </source>
</evidence>
<dbReference type="Pfam" id="PF00046">
    <property type="entry name" value="Homeodomain"/>
    <property type="match status" value="1"/>
</dbReference>
<evidence type="ECO:0000256" key="2">
    <source>
        <dbReference type="ARBA" id="ARBA00022473"/>
    </source>
</evidence>
<organism evidence="12 13">
    <name type="scientific">Mesorhabditis spiculigera</name>
    <dbReference type="NCBI Taxonomy" id="96644"/>
    <lineage>
        <taxon>Eukaryota</taxon>
        <taxon>Metazoa</taxon>
        <taxon>Ecdysozoa</taxon>
        <taxon>Nematoda</taxon>
        <taxon>Chromadorea</taxon>
        <taxon>Rhabditida</taxon>
        <taxon>Rhabditina</taxon>
        <taxon>Rhabditomorpha</taxon>
        <taxon>Rhabditoidea</taxon>
        <taxon>Rhabditidae</taxon>
        <taxon>Mesorhabditinae</taxon>
        <taxon>Mesorhabditis</taxon>
    </lineage>
</organism>
<reference evidence="12" key="1">
    <citation type="submission" date="2023-06" db="EMBL/GenBank/DDBJ databases">
        <authorList>
            <person name="Delattre M."/>
        </authorList>
    </citation>
    <scope>NUCLEOTIDE SEQUENCE</scope>
    <source>
        <strain evidence="12">AF72</strain>
    </source>
</reference>
<feature type="non-terminal residue" evidence="12">
    <location>
        <position position="208"/>
    </location>
</feature>
<keyword evidence="6" id="KW-0804">Transcription</keyword>
<keyword evidence="4 8" id="KW-0238">DNA-binding</keyword>
<feature type="domain" description="Homeobox" evidence="11">
    <location>
        <begin position="99"/>
        <end position="159"/>
    </location>
</feature>
<keyword evidence="3" id="KW-0805">Transcription regulation</keyword>
<dbReference type="PROSITE" id="PS00032">
    <property type="entry name" value="ANTENNAPEDIA"/>
    <property type="match status" value="1"/>
</dbReference>
<comment type="caution">
    <text evidence="12">The sequence shown here is derived from an EMBL/GenBank/DDBJ whole genome shotgun (WGS) entry which is preliminary data.</text>
</comment>
<evidence type="ECO:0000256" key="9">
    <source>
        <dbReference type="RuleBase" id="RU000682"/>
    </source>
</evidence>
<dbReference type="InterPro" id="IPR001356">
    <property type="entry name" value="HD"/>
</dbReference>
<dbReference type="InterPro" id="IPR050296">
    <property type="entry name" value="Antp_homeobox"/>
</dbReference>
<dbReference type="PANTHER" id="PTHR45659">
    <property type="entry name" value="HOMEOBOX PROTEIN HOX"/>
    <property type="match status" value="1"/>
</dbReference>
<dbReference type="InterPro" id="IPR020479">
    <property type="entry name" value="HD_metazoa"/>
</dbReference>
<evidence type="ECO:0000313" key="13">
    <source>
        <dbReference type="Proteomes" id="UP001177023"/>
    </source>
</evidence>
<evidence type="ECO:0000256" key="10">
    <source>
        <dbReference type="SAM" id="MobiDB-lite"/>
    </source>
</evidence>
<dbReference type="GO" id="GO:0000122">
    <property type="term" value="P:negative regulation of transcription by RNA polymerase II"/>
    <property type="evidence" value="ECO:0007669"/>
    <property type="project" value="TreeGrafter"/>
</dbReference>
<comment type="subcellular location">
    <subcellularLocation>
        <location evidence="1 8 9">Nucleus</location>
    </subcellularLocation>
</comment>
<feature type="compositionally biased region" description="Polar residues" evidence="10">
    <location>
        <begin position="183"/>
        <end position="208"/>
    </location>
</feature>
<dbReference type="GO" id="GO:0000981">
    <property type="term" value="F:DNA-binding transcription factor activity, RNA polymerase II-specific"/>
    <property type="evidence" value="ECO:0007669"/>
    <property type="project" value="InterPro"/>
</dbReference>
<evidence type="ECO:0000256" key="4">
    <source>
        <dbReference type="ARBA" id="ARBA00023125"/>
    </source>
</evidence>
<evidence type="ECO:0000256" key="1">
    <source>
        <dbReference type="ARBA" id="ARBA00004123"/>
    </source>
</evidence>
<dbReference type="PROSITE" id="PS50071">
    <property type="entry name" value="HOMEOBOX_2"/>
    <property type="match status" value="1"/>
</dbReference>
<dbReference type="GO" id="GO:0005634">
    <property type="term" value="C:nucleus"/>
    <property type="evidence" value="ECO:0007669"/>
    <property type="project" value="UniProtKB-SubCell"/>
</dbReference>
<dbReference type="PROSITE" id="PS00027">
    <property type="entry name" value="HOMEOBOX_1"/>
    <property type="match status" value="1"/>
</dbReference>
<keyword evidence="13" id="KW-1185">Reference proteome</keyword>
<dbReference type="GO" id="GO:0009952">
    <property type="term" value="P:anterior/posterior pattern specification"/>
    <property type="evidence" value="ECO:0007669"/>
    <property type="project" value="TreeGrafter"/>
</dbReference>
<dbReference type="GO" id="GO:0045893">
    <property type="term" value="P:positive regulation of DNA-templated transcription"/>
    <property type="evidence" value="ECO:0007669"/>
    <property type="project" value="UniProtKB-ARBA"/>
</dbReference>
<feature type="compositionally biased region" description="Acidic residues" evidence="10">
    <location>
        <begin position="166"/>
        <end position="176"/>
    </location>
</feature>
<dbReference type="CDD" id="cd00086">
    <property type="entry name" value="homeodomain"/>
    <property type="match status" value="1"/>
</dbReference>